<keyword evidence="1" id="KW-0472">Membrane</keyword>
<feature type="transmembrane region" description="Helical" evidence="1">
    <location>
        <begin position="75"/>
        <end position="97"/>
    </location>
</feature>
<comment type="caution">
    <text evidence="2">The sequence shown here is derived from an EMBL/GenBank/DDBJ whole genome shotgun (WGS) entry which is preliminary data.</text>
</comment>
<keyword evidence="1" id="KW-1133">Transmembrane helix</keyword>
<gene>
    <name evidence="2" type="ORF">BLA29_009104</name>
</gene>
<accession>A0A1Y3ATX4</accession>
<organism evidence="2 3">
    <name type="scientific">Euroglyphus maynei</name>
    <name type="common">Mayne's house dust mite</name>
    <dbReference type="NCBI Taxonomy" id="6958"/>
    <lineage>
        <taxon>Eukaryota</taxon>
        <taxon>Metazoa</taxon>
        <taxon>Ecdysozoa</taxon>
        <taxon>Arthropoda</taxon>
        <taxon>Chelicerata</taxon>
        <taxon>Arachnida</taxon>
        <taxon>Acari</taxon>
        <taxon>Acariformes</taxon>
        <taxon>Sarcoptiformes</taxon>
        <taxon>Astigmata</taxon>
        <taxon>Psoroptidia</taxon>
        <taxon>Analgoidea</taxon>
        <taxon>Pyroglyphidae</taxon>
        <taxon>Pyroglyphinae</taxon>
        <taxon>Euroglyphus</taxon>
    </lineage>
</organism>
<reference evidence="2 3" key="1">
    <citation type="submission" date="2017-03" db="EMBL/GenBank/DDBJ databases">
        <title>Genome Survey of Euroglyphus maynei.</title>
        <authorList>
            <person name="Arlian L.G."/>
            <person name="Morgan M.S."/>
            <person name="Rider S.D."/>
        </authorList>
    </citation>
    <scope>NUCLEOTIDE SEQUENCE [LARGE SCALE GENOMIC DNA]</scope>
    <source>
        <strain evidence="2">Arlian Lab</strain>
        <tissue evidence="2">Whole body</tissue>
    </source>
</reference>
<name>A0A1Y3ATX4_EURMA</name>
<sequence>EVPAIFKSLHFNGFAHFQSYFAGLALGYHSRMNCKPFNLALLMQIVIALILLTLSSAYVVYIPLVFAHYSLRSDWLIIVYYATARIVFIGPTLWMIVQCLPRKNIITKLLSWSIFRICSHLCFQIYLWNLIVIWIYLFTKRTLLAMNLMESILIVGKCSSSNCSTIAMEDRNWNANTLDKLDDGHIKTTTLT</sequence>
<dbReference type="Proteomes" id="UP000194236">
    <property type="component" value="Unassembled WGS sequence"/>
</dbReference>
<dbReference type="InterPro" id="IPR052728">
    <property type="entry name" value="O2_lipid_transport_reg"/>
</dbReference>
<proteinExistence type="predicted"/>
<evidence type="ECO:0000313" key="3">
    <source>
        <dbReference type="Proteomes" id="UP000194236"/>
    </source>
</evidence>
<dbReference type="EMBL" id="MUJZ01063490">
    <property type="protein sequence ID" value="OTF70906.1"/>
    <property type="molecule type" value="Genomic_DNA"/>
</dbReference>
<protein>
    <submittedName>
        <fullName evidence="2">Uncharacterized protein</fullName>
    </submittedName>
</protein>
<dbReference type="PANTHER" id="PTHR11161:SF0">
    <property type="entry name" value="O-ACYLTRANSFERASE LIKE PROTEIN"/>
    <property type="match status" value="1"/>
</dbReference>
<feature type="non-terminal residue" evidence="2">
    <location>
        <position position="1"/>
    </location>
</feature>
<keyword evidence="1" id="KW-0812">Transmembrane</keyword>
<keyword evidence="3" id="KW-1185">Reference proteome</keyword>
<dbReference type="PANTHER" id="PTHR11161">
    <property type="entry name" value="O-ACYLTRANSFERASE"/>
    <property type="match status" value="1"/>
</dbReference>
<feature type="transmembrane region" description="Helical" evidence="1">
    <location>
        <begin position="39"/>
        <end position="63"/>
    </location>
</feature>
<evidence type="ECO:0000256" key="1">
    <source>
        <dbReference type="SAM" id="Phobius"/>
    </source>
</evidence>
<dbReference type="AlphaFoldDB" id="A0A1Y3ATX4"/>
<evidence type="ECO:0000313" key="2">
    <source>
        <dbReference type="EMBL" id="OTF70906.1"/>
    </source>
</evidence>
<feature type="transmembrane region" description="Helical" evidence="1">
    <location>
        <begin position="109"/>
        <end position="137"/>
    </location>
</feature>